<sequence>MTQSSANGAETRLLAEAIAALRELTSRARETHDRSFDDGHSADSWQSDELRAAIKRAEAVIAKSEAPRE</sequence>
<accession>A0A090DA86</accession>
<keyword evidence="3" id="KW-1185">Reference proteome</keyword>
<name>A0A090DA86_MESPL</name>
<dbReference type="Proteomes" id="UP000046122">
    <property type="component" value="Unassembled WGS sequence"/>
</dbReference>
<organism evidence="1 3">
    <name type="scientific">Mesorhizobium plurifarium</name>
    <dbReference type="NCBI Taxonomy" id="69974"/>
    <lineage>
        <taxon>Bacteria</taxon>
        <taxon>Pseudomonadati</taxon>
        <taxon>Pseudomonadota</taxon>
        <taxon>Alphaproteobacteria</taxon>
        <taxon>Hyphomicrobiales</taxon>
        <taxon>Phyllobacteriaceae</taxon>
        <taxon>Mesorhizobium</taxon>
    </lineage>
</organism>
<dbReference type="EMBL" id="CCNE01000006">
    <property type="protein sequence ID" value="CDX51933.1"/>
    <property type="molecule type" value="Genomic_DNA"/>
</dbReference>
<evidence type="ECO:0000313" key="2">
    <source>
        <dbReference type="EMBL" id="CDX51933.1"/>
    </source>
</evidence>
<gene>
    <name evidence="1" type="ORF">MPL3356_110295</name>
    <name evidence="2" type="ORF">MPL3365_140119</name>
</gene>
<proteinExistence type="predicted"/>
<evidence type="ECO:0000313" key="1">
    <source>
        <dbReference type="EMBL" id="CDX12026.1"/>
    </source>
</evidence>
<reference evidence="1 4" key="2">
    <citation type="submission" date="2014-08" db="EMBL/GenBank/DDBJ databases">
        <authorList>
            <person name="Moulin Lionel"/>
        </authorList>
    </citation>
    <scope>NUCLEOTIDE SEQUENCE [LARGE SCALE GENOMIC DNA]</scope>
</reference>
<dbReference type="EMBL" id="CCMZ01000003">
    <property type="protein sequence ID" value="CDX12026.1"/>
    <property type="molecule type" value="Genomic_DNA"/>
</dbReference>
<dbReference type="AlphaFoldDB" id="A0A090DA86"/>
<dbReference type="Proteomes" id="UP000045285">
    <property type="component" value="Unassembled WGS sequence"/>
</dbReference>
<evidence type="ECO:0000313" key="3">
    <source>
        <dbReference type="Proteomes" id="UP000045285"/>
    </source>
</evidence>
<protein>
    <submittedName>
        <fullName evidence="1">Uncharacterized protein</fullName>
    </submittedName>
</protein>
<evidence type="ECO:0000313" key="4">
    <source>
        <dbReference type="Proteomes" id="UP000046122"/>
    </source>
</evidence>
<reference evidence="3" key="1">
    <citation type="submission" date="2014-08" db="EMBL/GenBank/DDBJ databases">
        <authorList>
            <person name="Moulin L."/>
        </authorList>
    </citation>
    <scope>NUCLEOTIDE SEQUENCE [LARGE SCALE GENOMIC DNA]</scope>
</reference>